<name>A0A9Y2IAZ8_9PSEU</name>
<sequence>MAAKPSQTVQLCRCVCSVLGHHHAVCDELAVPGATVALVSGTDVRAVPACLGCHQAVNQRLARH</sequence>
<dbReference type="KEGG" id="acab:QRX50_33715"/>
<reference evidence="1 2" key="1">
    <citation type="submission" date="2023-06" db="EMBL/GenBank/DDBJ databases">
        <authorList>
            <person name="Oyuntsetseg B."/>
            <person name="Kim S.B."/>
        </authorList>
    </citation>
    <scope>NUCLEOTIDE SEQUENCE [LARGE SCALE GENOMIC DNA]</scope>
    <source>
        <strain evidence="1 2">2-15</strain>
    </source>
</reference>
<protein>
    <submittedName>
        <fullName evidence="1">Uncharacterized protein</fullName>
    </submittedName>
</protein>
<organism evidence="1 2">
    <name type="scientific">Amycolatopsis carbonis</name>
    <dbReference type="NCBI Taxonomy" id="715471"/>
    <lineage>
        <taxon>Bacteria</taxon>
        <taxon>Bacillati</taxon>
        <taxon>Actinomycetota</taxon>
        <taxon>Actinomycetes</taxon>
        <taxon>Pseudonocardiales</taxon>
        <taxon>Pseudonocardiaceae</taxon>
        <taxon>Amycolatopsis</taxon>
    </lineage>
</organism>
<dbReference type="EMBL" id="CP127294">
    <property type="protein sequence ID" value="WIX76397.1"/>
    <property type="molecule type" value="Genomic_DNA"/>
</dbReference>
<proteinExistence type="predicted"/>
<dbReference type="Proteomes" id="UP001236014">
    <property type="component" value="Chromosome"/>
</dbReference>
<keyword evidence="2" id="KW-1185">Reference proteome</keyword>
<dbReference type="AlphaFoldDB" id="A0A9Y2IAZ8"/>
<accession>A0A9Y2IAZ8</accession>
<gene>
    <name evidence="1" type="ORF">QRX50_33715</name>
</gene>
<evidence type="ECO:0000313" key="2">
    <source>
        <dbReference type="Proteomes" id="UP001236014"/>
    </source>
</evidence>
<dbReference type="RefSeq" id="WP_285967146.1">
    <property type="nucleotide sequence ID" value="NZ_CP127294.1"/>
</dbReference>
<evidence type="ECO:0000313" key="1">
    <source>
        <dbReference type="EMBL" id="WIX76397.1"/>
    </source>
</evidence>